<evidence type="ECO:0000313" key="2">
    <source>
        <dbReference type="EMBL" id="KAA9000625.1"/>
    </source>
</evidence>
<feature type="domain" description="RES" evidence="1">
    <location>
        <begin position="15"/>
        <end position="140"/>
    </location>
</feature>
<organism evidence="2 3">
    <name type="scientific">Affinibrenneria salicis</name>
    <dbReference type="NCBI Taxonomy" id="2590031"/>
    <lineage>
        <taxon>Bacteria</taxon>
        <taxon>Pseudomonadati</taxon>
        <taxon>Pseudomonadota</taxon>
        <taxon>Gammaproteobacteria</taxon>
        <taxon>Enterobacterales</taxon>
        <taxon>Pectobacteriaceae</taxon>
        <taxon>Affinibrenneria</taxon>
    </lineage>
</organism>
<accession>A0A5J5G1X7</accession>
<dbReference type="OrthoDB" id="9789501at2"/>
<dbReference type="RefSeq" id="WP_150434893.1">
    <property type="nucleotide sequence ID" value="NZ_VYKJ01000004.1"/>
</dbReference>
<comment type="caution">
    <text evidence="2">The sequence shown here is derived from an EMBL/GenBank/DDBJ whole genome shotgun (WGS) entry which is preliminary data.</text>
</comment>
<dbReference type="AlphaFoldDB" id="A0A5J5G1X7"/>
<protein>
    <submittedName>
        <fullName evidence="2">RES domain-containing protein</fullName>
    </submittedName>
</protein>
<dbReference type="Pfam" id="PF08808">
    <property type="entry name" value="RES"/>
    <property type="match status" value="1"/>
</dbReference>
<gene>
    <name evidence="2" type="ORF">FJU30_10415</name>
</gene>
<proteinExistence type="predicted"/>
<dbReference type="SMART" id="SM00953">
    <property type="entry name" value="RES"/>
    <property type="match status" value="1"/>
</dbReference>
<sequence length="153" mass="16915">MILYRLTKTVHAATAWSGYGASEYGGRWNHKGYPAVYVSGSIALAALEILVHVGKESILNSYSLFSIEIDDADIQLLDNAALPDDWRRDPAPVGTMDIGSGWLQAGDSVALIVPSRIVPHERNAIINPQHPSFGRYRASIRQMDFSFDSRLTR</sequence>
<name>A0A5J5G1X7_9GAMM</name>
<evidence type="ECO:0000313" key="3">
    <source>
        <dbReference type="Proteomes" id="UP000335415"/>
    </source>
</evidence>
<reference evidence="2 3" key="1">
    <citation type="submission" date="2019-09" db="EMBL/GenBank/DDBJ databases">
        <authorList>
            <person name="Li Y."/>
        </authorList>
    </citation>
    <scope>NUCLEOTIDE SEQUENCE [LARGE SCALE GENOMIC DNA]</scope>
    <source>
        <strain evidence="2 3">L3-3HA</strain>
    </source>
</reference>
<evidence type="ECO:0000259" key="1">
    <source>
        <dbReference type="SMART" id="SM00953"/>
    </source>
</evidence>
<dbReference type="InterPro" id="IPR014914">
    <property type="entry name" value="RES_dom"/>
</dbReference>
<dbReference type="Proteomes" id="UP000335415">
    <property type="component" value="Unassembled WGS sequence"/>
</dbReference>
<dbReference type="EMBL" id="VYKJ01000004">
    <property type="protein sequence ID" value="KAA9000625.1"/>
    <property type="molecule type" value="Genomic_DNA"/>
</dbReference>
<keyword evidence="3" id="KW-1185">Reference proteome</keyword>